<dbReference type="Gene3D" id="3.90.650.10">
    <property type="entry name" value="PurM-like C-terminal domain"/>
    <property type="match status" value="1"/>
</dbReference>
<dbReference type="HAMAP" id="MF_02128">
    <property type="entry name" value="TMP_kinase"/>
    <property type="match status" value="1"/>
</dbReference>
<reference evidence="2" key="1">
    <citation type="submission" date="2020-05" db="EMBL/GenBank/DDBJ databases">
        <authorList>
            <person name="Chiriac C."/>
            <person name="Salcher M."/>
            <person name="Ghai R."/>
            <person name="Kavagutti S V."/>
        </authorList>
    </citation>
    <scope>NUCLEOTIDE SEQUENCE</scope>
</reference>
<dbReference type="PANTHER" id="PTHR30270">
    <property type="entry name" value="THIAMINE-MONOPHOSPHATE KINASE"/>
    <property type="match status" value="1"/>
</dbReference>
<protein>
    <submittedName>
        <fullName evidence="2">Unannotated protein</fullName>
    </submittedName>
</protein>
<organism evidence="2">
    <name type="scientific">freshwater metagenome</name>
    <dbReference type="NCBI Taxonomy" id="449393"/>
    <lineage>
        <taxon>unclassified sequences</taxon>
        <taxon>metagenomes</taxon>
        <taxon>ecological metagenomes</taxon>
    </lineage>
</organism>
<dbReference type="InterPro" id="IPR036921">
    <property type="entry name" value="PurM-like_N_sf"/>
</dbReference>
<dbReference type="Gene3D" id="3.30.1330.10">
    <property type="entry name" value="PurM-like, N-terminal domain"/>
    <property type="match status" value="1"/>
</dbReference>
<evidence type="ECO:0000313" key="2">
    <source>
        <dbReference type="EMBL" id="CAB4334424.1"/>
    </source>
</evidence>
<dbReference type="CDD" id="cd02194">
    <property type="entry name" value="ThiL"/>
    <property type="match status" value="1"/>
</dbReference>
<dbReference type="GO" id="GO:0009228">
    <property type="term" value="P:thiamine biosynthetic process"/>
    <property type="evidence" value="ECO:0007669"/>
    <property type="project" value="InterPro"/>
</dbReference>
<name>A0A6J5YW84_9ZZZZ</name>
<dbReference type="SUPFAM" id="SSF56042">
    <property type="entry name" value="PurM C-terminal domain-like"/>
    <property type="match status" value="1"/>
</dbReference>
<dbReference type="PANTHER" id="PTHR30270:SF0">
    <property type="entry name" value="THIAMINE-MONOPHOSPHATE KINASE"/>
    <property type="match status" value="1"/>
</dbReference>
<dbReference type="SUPFAM" id="SSF55326">
    <property type="entry name" value="PurM N-terminal domain-like"/>
    <property type="match status" value="1"/>
</dbReference>
<dbReference type="InterPro" id="IPR036676">
    <property type="entry name" value="PurM-like_C_sf"/>
</dbReference>
<dbReference type="InterPro" id="IPR006283">
    <property type="entry name" value="ThiL-like"/>
</dbReference>
<sequence>MALNESEVIELLSRIFATADRRLQIGIGDDAAVVAGFAQQILTTDIAVDGVHFKKEWSSAYEIGQRIAVANIADILSMNGRCDYLLVAASLTGNESLQWIGELALGISDAAKEAGAIVVGGDISQSSSLQFAVTAVGHSEKVITRSGAQVGDSIYLSSLTGWSAAGLHLLSNSIEADSDIAQEALREYKSPTLDLVTDFSSANAMADVSDSVLVQINQIAKASGVAARLLLIEIEKSDEFIRLNNLAQELGVDIWQWVLAGGEDHALIATGRHLPGIKIGEVLVGTGVEINDHEGRKKVAPVSWSHFS</sequence>
<proteinExistence type="inferred from homology"/>
<accession>A0A6J5YW84</accession>
<evidence type="ECO:0000259" key="1">
    <source>
        <dbReference type="Pfam" id="PF00586"/>
    </source>
</evidence>
<dbReference type="Pfam" id="PF00586">
    <property type="entry name" value="AIRS"/>
    <property type="match status" value="1"/>
</dbReference>
<feature type="domain" description="PurM-like N-terminal" evidence="1">
    <location>
        <begin position="28"/>
        <end position="137"/>
    </location>
</feature>
<dbReference type="NCBIfam" id="TIGR01379">
    <property type="entry name" value="thiL"/>
    <property type="match status" value="1"/>
</dbReference>
<dbReference type="AlphaFoldDB" id="A0A6J5YW84"/>
<dbReference type="EMBL" id="CAESAK010000041">
    <property type="protein sequence ID" value="CAB4334424.1"/>
    <property type="molecule type" value="Genomic_DNA"/>
</dbReference>
<dbReference type="PIRSF" id="PIRSF005303">
    <property type="entry name" value="Thiam_monoph_kin"/>
    <property type="match status" value="1"/>
</dbReference>
<gene>
    <name evidence="2" type="ORF">UFOPK3775_00439</name>
</gene>
<dbReference type="GO" id="GO:0009030">
    <property type="term" value="F:thiamine-phosphate kinase activity"/>
    <property type="evidence" value="ECO:0007669"/>
    <property type="project" value="InterPro"/>
</dbReference>
<dbReference type="InterPro" id="IPR016188">
    <property type="entry name" value="PurM-like_N"/>
</dbReference>